<keyword evidence="13" id="KW-0003">3Fe-4S</keyword>
<evidence type="ECO:0000256" key="6">
    <source>
        <dbReference type="ARBA" id="ARBA00022643"/>
    </source>
</evidence>
<dbReference type="GO" id="GO:0046872">
    <property type="term" value="F:metal ion binding"/>
    <property type="evidence" value="ECO:0007669"/>
    <property type="project" value="UniProtKB-KW"/>
</dbReference>
<keyword evidence="8" id="KW-0315">Glutamine amidotransferase</keyword>
<evidence type="ECO:0000256" key="10">
    <source>
        <dbReference type="ARBA" id="ARBA00023004"/>
    </source>
</evidence>
<evidence type="ECO:0000256" key="1">
    <source>
        <dbReference type="ARBA" id="ARBA00001917"/>
    </source>
</evidence>
<organism evidence="17 18">
    <name type="scientific">Meloidogyne floridensis</name>
    <dbReference type="NCBI Taxonomy" id="298350"/>
    <lineage>
        <taxon>Eukaryota</taxon>
        <taxon>Metazoa</taxon>
        <taxon>Ecdysozoa</taxon>
        <taxon>Nematoda</taxon>
        <taxon>Chromadorea</taxon>
        <taxon>Rhabditida</taxon>
        <taxon>Tylenchina</taxon>
        <taxon>Tylenchomorpha</taxon>
        <taxon>Tylenchoidea</taxon>
        <taxon>Meloidogynidae</taxon>
        <taxon>Meloidogyninae</taxon>
        <taxon>Meloidogyne</taxon>
    </lineage>
</organism>
<dbReference type="WBParaSite" id="scf7180000424041.g12096">
    <property type="protein sequence ID" value="scf7180000424041.g12096"/>
    <property type="gene ID" value="scf7180000424041.g12096"/>
</dbReference>
<dbReference type="GO" id="GO:0006537">
    <property type="term" value="P:glutamate biosynthetic process"/>
    <property type="evidence" value="ECO:0007669"/>
    <property type="project" value="UniProtKB-KW"/>
</dbReference>
<comment type="cofactor">
    <cofactor evidence="1">
        <name>FMN</name>
        <dbReference type="ChEBI" id="CHEBI:58210"/>
    </cofactor>
</comment>
<evidence type="ECO:0000256" key="9">
    <source>
        <dbReference type="ARBA" id="ARBA00023002"/>
    </source>
</evidence>
<evidence type="ECO:0000256" key="11">
    <source>
        <dbReference type="ARBA" id="ARBA00023014"/>
    </source>
</evidence>
<keyword evidence="10" id="KW-0408">Iron</keyword>
<dbReference type="Gene3D" id="3.60.20.10">
    <property type="entry name" value="Glutamine Phosphoribosylpyrophosphate, subunit 1, domain 1"/>
    <property type="match status" value="2"/>
</dbReference>
<evidence type="ECO:0000313" key="18">
    <source>
        <dbReference type="WBParaSite" id="scf7180000424041.g12096"/>
    </source>
</evidence>
<dbReference type="Proteomes" id="UP000887560">
    <property type="component" value="Unplaced"/>
</dbReference>
<sequence>MVILSEEQLEYAAKNSLWRPQLEKDACGVGFCASVKGIQTHEILKAGRVMLERMAHRGACVGDNDSGDGAGVMTAIPDDLYPKESFSDLARGCKLQVLAWRKLKVNSDHLGRESRKTEPLMRQVFVTSDFASNQKRFHQAIYLLRKQTTIRMLQQGVSCYVVSLSATTIVYKGQFTSHQLFLYYDDLQNPKFVTHLAMVHSRFSTNTFPSWSRAQPNRMLAHNGEINTLRGNINFMKAREGIMSSREYGESIHKLYPVVENEMTDSGSFDNVLEFLVHAGNRSLPEAAMTMVPEAWEKDEDMNHEKRIFYRWAAMQMEPWDGPALLAFSDGHYIGAILDRNGLRPARYCVTADDHIYLASEVGIIDLPAECVVKRVGLFFYTNFKFNLQKF</sequence>
<keyword evidence="4" id="KW-0028">Amino-acid biosynthesis</keyword>
<evidence type="ECO:0000259" key="16">
    <source>
        <dbReference type="PROSITE" id="PS51278"/>
    </source>
</evidence>
<dbReference type="CDD" id="cd00713">
    <property type="entry name" value="GltS"/>
    <property type="match status" value="1"/>
</dbReference>
<evidence type="ECO:0000256" key="4">
    <source>
        <dbReference type="ARBA" id="ARBA00022605"/>
    </source>
</evidence>
<evidence type="ECO:0000256" key="7">
    <source>
        <dbReference type="ARBA" id="ARBA00022723"/>
    </source>
</evidence>
<evidence type="ECO:0000256" key="15">
    <source>
        <dbReference type="ARBA" id="ARBA00039085"/>
    </source>
</evidence>
<evidence type="ECO:0000313" key="17">
    <source>
        <dbReference type="Proteomes" id="UP000887560"/>
    </source>
</evidence>
<evidence type="ECO:0000256" key="12">
    <source>
        <dbReference type="ARBA" id="ARBA00023164"/>
    </source>
</evidence>
<keyword evidence="7" id="KW-0479">Metal-binding</keyword>
<evidence type="ECO:0000256" key="2">
    <source>
        <dbReference type="ARBA" id="ARBA00001927"/>
    </source>
</evidence>
<dbReference type="GO" id="GO:0016040">
    <property type="term" value="F:glutamate synthase (NADH) activity"/>
    <property type="evidence" value="ECO:0007669"/>
    <property type="project" value="TreeGrafter"/>
</dbReference>
<dbReference type="PANTHER" id="PTHR11938:SF133">
    <property type="entry name" value="GLUTAMATE SYNTHASE (NADH)"/>
    <property type="match status" value="1"/>
</dbReference>
<dbReference type="PANTHER" id="PTHR11938">
    <property type="entry name" value="FAD NADPH DEHYDROGENASE/OXIDOREDUCTASE"/>
    <property type="match status" value="1"/>
</dbReference>
<keyword evidence="6" id="KW-0288">FMN</keyword>
<reference evidence="18" key="1">
    <citation type="submission" date="2022-11" db="UniProtKB">
        <authorList>
            <consortium name="WormBaseParasite"/>
        </authorList>
    </citation>
    <scope>IDENTIFICATION</scope>
</reference>
<evidence type="ECO:0000256" key="8">
    <source>
        <dbReference type="ARBA" id="ARBA00022962"/>
    </source>
</evidence>
<dbReference type="GO" id="GO:0051538">
    <property type="term" value="F:3 iron, 4 sulfur cluster binding"/>
    <property type="evidence" value="ECO:0007669"/>
    <property type="project" value="UniProtKB-KW"/>
</dbReference>
<evidence type="ECO:0000256" key="13">
    <source>
        <dbReference type="ARBA" id="ARBA00023291"/>
    </source>
</evidence>
<dbReference type="EC" id="1.4.7.1" evidence="15"/>
<name>A0A915PCC0_9BILA</name>
<keyword evidence="12" id="KW-0314">Glutamate biosynthesis</keyword>
<protein>
    <recommendedName>
        <fullName evidence="15">glutamate synthase (ferredoxin)</fullName>
        <ecNumber evidence="15">1.4.7.1</ecNumber>
    </recommendedName>
</protein>
<dbReference type="AlphaFoldDB" id="A0A915PCC0"/>
<dbReference type="Pfam" id="PF00310">
    <property type="entry name" value="GATase_2"/>
    <property type="match status" value="1"/>
</dbReference>
<evidence type="ECO:0000256" key="14">
    <source>
        <dbReference type="ARBA" id="ARBA00037928"/>
    </source>
</evidence>
<keyword evidence="11" id="KW-0411">Iron-sulfur</keyword>
<evidence type="ECO:0000256" key="3">
    <source>
        <dbReference type="ARBA" id="ARBA00009716"/>
    </source>
</evidence>
<evidence type="ECO:0000256" key="5">
    <source>
        <dbReference type="ARBA" id="ARBA00022630"/>
    </source>
</evidence>
<proteinExistence type="inferred from homology"/>
<keyword evidence="9" id="KW-0560">Oxidoreductase</keyword>
<comment type="similarity">
    <text evidence="3">Belongs to the glutamate synthase family.</text>
</comment>
<feature type="domain" description="Glutamine amidotransferase type-2" evidence="16">
    <location>
        <begin position="27"/>
        <end position="391"/>
    </location>
</feature>
<dbReference type="PROSITE" id="PS51278">
    <property type="entry name" value="GATASE_TYPE_2"/>
    <property type="match status" value="1"/>
</dbReference>
<keyword evidence="17" id="KW-1185">Reference proteome</keyword>
<dbReference type="InterPro" id="IPR029055">
    <property type="entry name" value="Ntn_hydrolases_N"/>
</dbReference>
<keyword evidence="5" id="KW-0285">Flavoprotein</keyword>
<comment type="pathway">
    <text evidence="14">Amino-acid biosynthesis; L-glutamate biosynthesis via GLT pathway; L-glutamate from 2-oxoglutarate and L-glutamine (ferredoxin route): step 1/1.</text>
</comment>
<comment type="cofactor">
    <cofactor evidence="2">
        <name>[3Fe-4S] cluster</name>
        <dbReference type="ChEBI" id="CHEBI:21137"/>
    </cofactor>
</comment>
<dbReference type="SUPFAM" id="SSF56235">
    <property type="entry name" value="N-terminal nucleophile aminohydrolases (Ntn hydrolases)"/>
    <property type="match status" value="1"/>
</dbReference>
<dbReference type="GO" id="GO:0019676">
    <property type="term" value="P:ammonia assimilation cycle"/>
    <property type="evidence" value="ECO:0007669"/>
    <property type="project" value="TreeGrafter"/>
</dbReference>
<dbReference type="GO" id="GO:0016041">
    <property type="term" value="F:glutamate synthase (ferredoxin) activity"/>
    <property type="evidence" value="ECO:0007669"/>
    <property type="project" value="UniProtKB-EC"/>
</dbReference>
<dbReference type="InterPro" id="IPR050711">
    <property type="entry name" value="ET-N_metabolism_enzyme"/>
</dbReference>
<accession>A0A915PCC0</accession>
<dbReference type="InterPro" id="IPR017932">
    <property type="entry name" value="GATase_2_dom"/>
</dbReference>